<feature type="repeat" description="Solcar" evidence="9">
    <location>
        <begin position="168"/>
        <end position="253"/>
    </location>
</feature>
<keyword evidence="4" id="KW-0677">Repeat</keyword>
<dbReference type="InterPro" id="IPR023395">
    <property type="entry name" value="MCP_dom_sf"/>
</dbReference>
<dbReference type="Gene3D" id="1.50.40.10">
    <property type="entry name" value="Mitochondrial carrier domain"/>
    <property type="match status" value="1"/>
</dbReference>
<evidence type="ECO:0000313" key="13">
    <source>
        <dbReference type="Proteomes" id="UP000075901"/>
    </source>
</evidence>
<keyword evidence="7" id="KW-0496">Mitochondrion</keyword>
<evidence type="ECO:0000313" key="12">
    <source>
        <dbReference type="EnsemblMetazoa" id="AMAM008790-PA"/>
    </source>
</evidence>
<evidence type="ECO:0000256" key="10">
    <source>
        <dbReference type="RuleBase" id="RU000488"/>
    </source>
</evidence>
<evidence type="ECO:0000256" key="8">
    <source>
        <dbReference type="ARBA" id="ARBA00023136"/>
    </source>
</evidence>
<dbReference type="GO" id="GO:0005741">
    <property type="term" value="C:mitochondrial outer membrane"/>
    <property type="evidence" value="ECO:0007669"/>
    <property type="project" value="UniProtKB-SubCell"/>
</dbReference>
<dbReference type="AlphaFoldDB" id="A0A182SKX0"/>
<comment type="similarity">
    <text evidence="2 10">Belongs to the mitochondrial carrier (TC 2.A.29) family.</text>
</comment>
<evidence type="ECO:0000256" key="3">
    <source>
        <dbReference type="ARBA" id="ARBA00022692"/>
    </source>
</evidence>
<feature type="transmembrane region" description="Helical" evidence="11">
    <location>
        <begin position="233"/>
        <end position="251"/>
    </location>
</feature>
<dbReference type="PROSITE" id="PS50920">
    <property type="entry name" value="SOLCAR"/>
    <property type="match status" value="1"/>
</dbReference>
<keyword evidence="10" id="KW-0813">Transport</keyword>
<sequence length="349" mass="39584">MWQIQQEHNKNLEEHRKTVEEGIDSTLRFGFRLVCSTALYPLEYAKTLIQLGFEPIAPRPGRTMFGARAMMLPNLFQYGTVEDESRLPAMEWSAYIKSVDGFTGCFRGLGPRLLGNILSSYYSEKIAVVLVPKQASRFDDPYFWGSDLDYDALEEYMETKDGEVKHVPGGVLRKAAAHVCGVVISHPFHVISIRMMAQFIGRERIYNGLFSSIKEIWVHEGISGFFSGLIPRLWMDFLCITITTGITYLFAKYVGASKTMCGHVNTIAHFSVTSVLYPYHVVSTCMTVQGSRLKAGNPPMMDHYINWQDCYVRLQLQGQHKRGSSFFFRTVGRAPVKLNDSLAPYPDLK</sequence>
<comment type="subcellular location">
    <subcellularLocation>
        <location evidence="1">Mitochondrion outer membrane</location>
        <topology evidence="1">Multi-pass membrane protein</topology>
    </subcellularLocation>
</comment>
<protein>
    <submittedName>
        <fullName evidence="12">Uncharacterized protein</fullName>
    </submittedName>
</protein>
<dbReference type="Proteomes" id="UP000075901">
    <property type="component" value="Unassembled WGS sequence"/>
</dbReference>
<keyword evidence="13" id="KW-1185">Reference proteome</keyword>
<dbReference type="Pfam" id="PF00153">
    <property type="entry name" value="Mito_carr"/>
    <property type="match status" value="1"/>
</dbReference>
<keyword evidence="8 9" id="KW-0472">Membrane</keyword>
<evidence type="ECO:0000256" key="6">
    <source>
        <dbReference type="ARBA" id="ARBA00022989"/>
    </source>
</evidence>
<reference evidence="13" key="1">
    <citation type="submission" date="2013-09" db="EMBL/GenBank/DDBJ databases">
        <title>The Genome Sequence of Anopheles maculatus species B.</title>
        <authorList>
            <consortium name="The Broad Institute Genomics Platform"/>
            <person name="Neafsey D.E."/>
            <person name="Besansky N."/>
            <person name="Howell P."/>
            <person name="Walton C."/>
            <person name="Young S.K."/>
            <person name="Zeng Q."/>
            <person name="Gargeya S."/>
            <person name="Fitzgerald M."/>
            <person name="Haas B."/>
            <person name="Abouelleil A."/>
            <person name="Allen A.W."/>
            <person name="Alvarado L."/>
            <person name="Arachchi H.M."/>
            <person name="Berlin A.M."/>
            <person name="Chapman S.B."/>
            <person name="Gainer-Dewar J."/>
            <person name="Goldberg J."/>
            <person name="Griggs A."/>
            <person name="Gujja S."/>
            <person name="Hansen M."/>
            <person name="Howarth C."/>
            <person name="Imamovic A."/>
            <person name="Ireland A."/>
            <person name="Larimer J."/>
            <person name="McCowan C."/>
            <person name="Murphy C."/>
            <person name="Pearson M."/>
            <person name="Poon T.W."/>
            <person name="Priest M."/>
            <person name="Roberts A."/>
            <person name="Saif S."/>
            <person name="Shea T."/>
            <person name="Sisk P."/>
            <person name="Sykes S."/>
            <person name="Wortman J."/>
            <person name="Nusbaum C."/>
            <person name="Birren B."/>
        </authorList>
    </citation>
    <scope>NUCLEOTIDE SEQUENCE [LARGE SCALE GENOMIC DNA]</scope>
    <source>
        <strain evidence="13">maculatus3</strain>
    </source>
</reference>
<evidence type="ECO:0000256" key="7">
    <source>
        <dbReference type="ARBA" id="ARBA00023128"/>
    </source>
</evidence>
<keyword evidence="5" id="KW-1000">Mitochondrion outer membrane</keyword>
<evidence type="ECO:0000256" key="4">
    <source>
        <dbReference type="ARBA" id="ARBA00022737"/>
    </source>
</evidence>
<dbReference type="SUPFAM" id="SSF103506">
    <property type="entry name" value="Mitochondrial carrier"/>
    <property type="match status" value="1"/>
</dbReference>
<dbReference type="InterPro" id="IPR018108">
    <property type="entry name" value="MCP_transmembrane"/>
</dbReference>
<dbReference type="PANTHER" id="PTHR10780">
    <property type="entry name" value="MITOCHONDRIAL CARRIER HOMOLOG"/>
    <property type="match status" value="1"/>
</dbReference>
<dbReference type="PANTHER" id="PTHR10780:SF18">
    <property type="entry name" value="LD43650P"/>
    <property type="match status" value="1"/>
</dbReference>
<dbReference type="EnsemblMetazoa" id="AMAM008790-RA">
    <property type="protein sequence ID" value="AMAM008790-PA"/>
    <property type="gene ID" value="AMAM008790"/>
</dbReference>
<reference evidence="12" key="2">
    <citation type="submission" date="2020-05" db="UniProtKB">
        <authorList>
            <consortium name="EnsemblMetazoa"/>
        </authorList>
    </citation>
    <scope>IDENTIFICATION</scope>
    <source>
        <strain evidence="12">maculatus3</strain>
    </source>
</reference>
<name>A0A182SKX0_9DIPT</name>
<accession>A0A182SKX0</accession>
<keyword evidence="3 9" id="KW-0812">Transmembrane</keyword>
<evidence type="ECO:0000256" key="11">
    <source>
        <dbReference type="SAM" id="Phobius"/>
    </source>
</evidence>
<evidence type="ECO:0000256" key="1">
    <source>
        <dbReference type="ARBA" id="ARBA00004374"/>
    </source>
</evidence>
<evidence type="ECO:0000256" key="2">
    <source>
        <dbReference type="ARBA" id="ARBA00006375"/>
    </source>
</evidence>
<proteinExistence type="inferred from homology"/>
<evidence type="ECO:0000256" key="9">
    <source>
        <dbReference type="PROSITE-ProRule" id="PRU00282"/>
    </source>
</evidence>
<dbReference type="VEuPathDB" id="VectorBase:AMAM008790"/>
<organism evidence="12 13">
    <name type="scientific">Anopheles maculatus</name>
    <dbReference type="NCBI Taxonomy" id="74869"/>
    <lineage>
        <taxon>Eukaryota</taxon>
        <taxon>Metazoa</taxon>
        <taxon>Ecdysozoa</taxon>
        <taxon>Arthropoda</taxon>
        <taxon>Hexapoda</taxon>
        <taxon>Insecta</taxon>
        <taxon>Pterygota</taxon>
        <taxon>Neoptera</taxon>
        <taxon>Endopterygota</taxon>
        <taxon>Diptera</taxon>
        <taxon>Nematocera</taxon>
        <taxon>Culicoidea</taxon>
        <taxon>Culicidae</taxon>
        <taxon>Anophelinae</taxon>
        <taxon>Anopheles</taxon>
        <taxon>Anopheles maculatus group</taxon>
    </lineage>
</organism>
<evidence type="ECO:0000256" key="5">
    <source>
        <dbReference type="ARBA" id="ARBA00022787"/>
    </source>
</evidence>
<keyword evidence="6 11" id="KW-1133">Transmembrane helix</keyword>